<proteinExistence type="predicted"/>
<gene>
    <name evidence="1" type="ORF">BDN70DRAFT_891146</name>
</gene>
<comment type="caution">
    <text evidence="1">The sequence shown here is derived from an EMBL/GenBank/DDBJ whole genome shotgun (WGS) entry which is preliminary data.</text>
</comment>
<reference evidence="1" key="1">
    <citation type="submission" date="2020-11" db="EMBL/GenBank/DDBJ databases">
        <authorList>
            <consortium name="DOE Joint Genome Institute"/>
            <person name="Ahrendt S."/>
            <person name="Riley R."/>
            <person name="Andreopoulos W."/>
            <person name="Labutti K."/>
            <person name="Pangilinan J."/>
            <person name="Ruiz-Duenas F.J."/>
            <person name="Barrasa J.M."/>
            <person name="Sanchez-Garcia M."/>
            <person name="Camarero S."/>
            <person name="Miyauchi S."/>
            <person name="Serrano A."/>
            <person name="Linde D."/>
            <person name="Babiker R."/>
            <person name="Drula E."/>
            <person name="Ayuso-Fernandez I."/>
            <person name="Pacheco R."/>
            <person name="Padilla G."/>
            <person name="Ferreira P."/>
            <person name="Barriuso J."/>
            <person name="Kellner H."/>
            <person name="Castanera R."/>
            <person name="Alfaro M."/>
            <person name="Ramirez L."/>
            <person name="Pisabarro A.G."/>
            <person name="Kuo A."/>
            <person name="Tritt A."/>
            <person name="Lipzen A."/>
            <person name="He G."/>
            <person name="Yan M."/>
            <person name="Ng V."/>
            <person name="Cullen D."/>
            <person name="Martin F."/>
            <person name="Rosso M.-N."/>
            <person name="Henrissat B."/>
            <person name="Hibbett D."/>
            <person name="Martinez A.T."/>
            <person name="Grigoriev I.V."/>
        </authorList>
    </citation>
    <scope>NUCLEOTIDE SEQUENCE</scope>
    <source>
        <strain evidence="1">CIRM-BRFM 674</strain>
    </source>
</reference>
<protein>
    <submittedName>
        <fullName evidence="1">Uncharacterized protein</fullName>
    </submittedName>
</protein>
<evidence type="ECO:0000313" key="1">
    <source>
        <dbReference type="EMBL" id="KAF9484135.1"/>
    </source>
</evidence>
<keyword evidence="2" id="KW-1185">Reference proteome</keyword>
<name>A0A9P6D5L4_9AGAR</name>
<dbReference type="Proteomes" id="UP000807469">
    <property type="component" value="Unassembled WGS sequence"/>
</dbReference>
<dbReference type="EMBL" id="MU155146">
    <property type="protein sequence ID" value="KAF9484135.1"/>
    <property type="molecule type" value="Genomic_DNA"/>
</dbReference>
<organism evidence="1 2">
    <name type="scientific">Pholiota conissans</name>
    <dbReference type="NCBI Taxonomy" id="109636"/>
    <lineage>
        <taxon>Eukaryota</taxon>
        <taxon>Fungi</taxon>
        <taxon>Dikarya</taxon>
        <taxon>Basidiomycota</taxon>
        <taxon>Agaricomycotina</taxon>
        <taxon>Agaricomycetes</taxon>
        <taxon>Agaricomycetidae</taxon>
        <taxon>Agaricales</taxon>
        <taxon>Agaricineae</taxon>
        <taxon>Strophariaceae</taxon>
        <taxon>Pholiota</taxon>
    </lineage>
</organism>
<dbReference type="AlphaFoldDB" id="A0A9P6D5L4"/>
<accession>A0A9P6D5L4</accession>
<sequence length="157" mass="17792">MSFGIQAAFREILQNPCLKQLQVCALRDAPRDLLRMCSIQQLHLMNIGFSEDLMVPPTESDGILSERHMEQITTFVTDHSTSPLECIGTDAYNASMPPPKFTVLPQLQKLVCRIFHDRQYDMTVALMKHAENAKKFSLSFNEPKKSAKTSIQPLLEP</sequence>
<evidence type="ECO:0000313" key="2">
    <source>
        <dbReference type="Proteomes" id="UP000807469"/>
    </source>
</evidence>